<dbReference type="EMBL" id="CP133614">
    <property type="protein sequence ID" value="WMV19808.1"/>
    <property type="molecule type" value="Genomic_DNA"/>
</dbReference>
<sequence length="70" mass="7772">IPLTCSYIPRTKPFTLHLLMRQIQSSACSQPDEGSPGDQQWFLSAGHIQGVDSGRDKIPIFFGVRNLSNI</sequence>
<reference evidence="1" key="1">
    <citation type="submission" date="2023-08" db="EMBL/GenBank/DDBJ databases">
        <title>A de novo genome assembly of Solanum verrucosum Schlechtendal, a Mexican diploid species geographically isolated from the other diploid A-genome species in potato relatives.</title>
        <authorList>
            <person name="Hosaka K."/>
        </authorList>
    </citation>
    <scope>NUCLEOTIDE SEQUENCE</scope>
    <source>
        <tissue evidence="1">Young leaves</tissue>
    </source>
</reference>
<dbReference type="AlphaFoldDB" id="A0AAF0TLP3"/>
<name>A0AAF0TLP3_SOLVR</name>
<gene>
    <name evidence="1" type="ORF">MTR67_013193</name>
</gene>
<dbReference type="Proteomes" id="UP001234989">
    <property type="component" value="Chromosome 3"/>
</dbReference>
<protein>
    <submittedName>
        <fullName evidence="1">Uncharacterized protein</fullName>
    </submittedName>
</protein>
<keyword evidence="2" id="KW-1185">Reference proteome</keyword>
<feature type="non-terminal residue" evidence="1">
    <location>
        <position position="1"/>
    </location>
</feature>
<evidence type="ECO:0000313" key="2">
    <source>
        <dbReference type="Proteomes" id="UP001234989"/>
    </source>
</evidence>
<proteinExistence type="predicted"/>
<accession>A0AAF0TLP3</accession>
<organism evidence="1 2">
    <name type="scientific">Solanum verrucosum</name>
    <dbReference type="NCBI Taxonomy" id="315347"/>
    <lineage>
        <taxon>Eukaryota</taxon>
        <taxon>Viridiplantae</taxon>
        <taxon>Streptophyta</taxon>
        <taxon>Embryophyta</taxon>
        <taxon>Tracheophyta</taxon>
        <taxon>Spermatophyta</taxon>
        <taxon>Magnoliopsida</taxon>
        <taxon>eudicotyledons</taxon>
        <taxon>Gunneridae</taxon>
        <taxon>Pentapetalae</taxon>
        <taxon>asterids</taxon>
        <taxon>lamiids</taxon>
        <taxon>Solanales</taxon>
        <taxon>Solanaceae</taxon>
        <taxon>Solanoideae</taxon>
        <taxon>Solaneae</taxon>
        <taxon>Solanum</taxon>
    </lineage>
</organism>
<evidence type="ECO:0000313" key="1">
    <source>
        <dbReference type="EMBL" id="WMV19808.1"/>
    </source>
</evidence>